<keyword evidence="5" id="KW-1185">Reference proteome</keyword>
<accession>A0A6S7DIV2</accession>
<evidence type="ECO:0000313" key="5">
    <source>
        <dbReference type="Proteomes" id="UP000494116"/>
    </source>
</evidence>
<feature type="chain" id="PRO_5028805561" evidence="1">
    <location>
        <begin position="28"/>
        <end position="131"/>
    </location>
</feature>
<evidence type="ECO:0000313" key="4">
    <source>
        <dbReference type="Proteomes" id="UP000494105"/>
    </source>
</evidence>
<feature type="signal peptide" evidence="1">
    <location>
        <begin position="1"/>
        <end position="27"/>
    </location>
</feature>
<proteinExistence type="predicted"/>
<evidence type="ECO:0000313" key="2">
    <source>
        <dbReference type="EMBL" id="CAB3696920.1"/>
    </source>
</evidence>
<dbReference type="EMBL" id="CADIJS010000002">
    <property type="protein sequence ID" value="CAB3696920.1"/>
    <property type="molecule type" value="Genomic_DNA"/>
</dbReference>
<dbReference type="AlphaFoldDB" id="A0A6S7DIV2"/>
<evidence type="ECO:0000313" key="3">
    <source>
        <dbReference type="EMBL" id="CAB3881661.1"/>
    </source>
</evidence>
<dbReference type="Proteomes" id="UP000494116">
    <property type="component" value="Unassembled WGS sequence"/>
</dbReference>
<evidence type="ECO:0000256" key="1">
    <source>
        <dbReference type="SAM" id="SignalP"/>
    </source>
</evidence>
<dbReference type="Proteomes" id="UP000494105">
    <property type="component" value="Unassembled WGS sequence"/>
</dbReference>
<dbReference type="EMBL" id="CADILD010000002">
    <property type="protein sequence ID" value="CAB3881661.1"/>
    <property type="molecule type" value="Genomic_DNA"/>
</dbReference>
<keyword evidence="1" id="KW-0732">Signal</keyword>
<sequence length="131" mass="14104">MPFRNTRPLFFSALALFASVLHAPASAQTLKSGDVSVLASYYEIRGSDCLALRAPRVVITQYPTLGKASIVQTRGQSAESGRCAYKAVPVAQVVYVADQPGADHLAWEVKYQNKTVGTRRYSATVGVTPAK</sequence>
<name>A0A6S7DIV2_9BURK</name>
<protein>
    <submittedName>
        <fullName evidence="3">Uncharacterized protein</fullName>
    </submittedName>
</protein>
<reference evidence="4 5" key="1">
    <citation type="submission" date="2020-04" db="EMBL/GenBank/DDBJ databases">
        <authorList>
            <person name="De Canck E."/>
        </authorList>
    </citation>
    <scope>NUCLEOTIDE SEQUENCE [LARGE SCALE GENOMIC DNA]</scope>
    <source>
        <strain evidence="3 4">LMG 1861</strain>
        <strain evidence="2 5">LMG 1873</strain>
    </source>
</reference>
<gene>
    <name evidence="3" type="ORF">LMG1861_03306</name>
    <name evidence="2" type="ORF">LMG1873_02429</name>
</gene>
<organism evidence="3 4">
    <name type="scientific">Achromobacter piechaudii</name>
    <dbReference type="NCBI Taxonomy" id="72556"/>
    <lineage>
        <taxon>Bacteria</taxon>
        <taxon>Pseudomonadati</taxon>
        <taxon>Pseudomonadota</taxon>
        <taxon>Betaproteobacteria</taxon>
        <taxon>Burkholderiales</taxon>
        <taxon>Alcaligenaceae</taxon>
        <taxon>Achromobacter</taxon>
    </lineage>
</organism>